<gene>
    <name evidence="1" type="ORF">LCGC14_1207660</name>
</gene>
<protein>
    <submittedName>
        <fullName evidence="1">Uncharacterized protein</fullName>
    </submittedName>
</protein>
<accession>A0A0F9LEY1</accession>
<dbReference type="AlphaFoldDB" id="A0A0F9LEY1"/>
<dbReference type="EMBL" id="LAZR01006257">
    <property type="protein sequence ID" value="KKM93504.1"/>
    <property type="molecule type" value="Genomic_DNA"/>
</dbReference>
<sequence>MSNNLSIIRDSTGILLEVFIPHIFRGITVDSGAGLTGLVFDTAGLTAYYYRGDAANSTAITLVTMTLGAWVSGGFVVVDGTNMPGLYQLGIPDAAFVTGVDAVTIALRGAANMRDVVMEIDIVDVEVNLTTSVNEILNSIRVPKKAPERTALLRG</sequence>
<comment type="caution">
    <text evidence="1">The sequence shown here is derived from an EMBL/GenBank/DDBJ whole genome shotgun (WGS) entry which is preliminary data.</text>
</comment>
<name>A0A0F9LEY1_9ZZZZ</name>
<organism evidence="1">
    <name type="scientific">marine sediment metagenome</name>
    <dbReference type="NCBI Taxonomy" id="412755"/>
    <lineage>
        <taxon>unclassified sequences</taxon>
        <taxon>metagenomes</taxon>
        <taxon>ecological metagenomes</taxon>
    </lineage>
</organism>
<evidence type="ECO:0000313" key="1">
    <source>
        <dbReference type="EMBL" id="KKM93504.1"/>
    </source>
</evidence>
<proteinExistence type="predicted"/>
<reference evidence="1" key="1">
    <citation type="journal article" date="2015" name="Nature">
        <title>Complex archaea that bridge the gap between prokaryotes and eukaryotes.</title>
        <authorList>
            <person name="Spang A."/>
            <person name="Saw J.H."/>
            <person name="Jorgensen S.L."/>
            <person name="Zaremba-Niedzwiedzka K."/>
            <person name="Martijn J."/>
            <person name="Lind A.E."/>
            <person name="van Eijk R."/>
            <person name="Schleper C."/>
            <person name="Guy L."/>
            <person name="Ettema T.J."/>
        </authorList>
    </citation>
    <scope>NUCLEOTIDE SEQUENCE</scope>
</reference>